<feature type="region of interest" description="Disordered" evidence="1">
    <location>
        <begin position="424"/>
        <end position="475"/>
    </location>
</feature>
<feature type="compositionally biased region" description="Basic and acidic residues" evidence="1">
    <location>
        <begin position="644"/>
        <end position="654"/>
    </location>
</feature>
<dbReference type="Proteomes" id="UP000504636">
    <property type="component" value="Unplaced"/>
</dbReference>
<dbReference type="GeneID" id="54467769"/>
<feature type="compositionally biased region" description="Low complexity" evidence="1">
    <location>
        <begin position="13"/>
        <end position="25"/>
    </location>
</feature>
<dbReference type="OrthoDB" id="10423881at2759"/>
<organism evidence="2">
    <name type="scientific">Mytilinidion resinicola</name>
    <dbReference type="NCBI Taxonomy" id="574789"/>
    <lineage>
        <taxon>Eukaryota</taxon>
        <taxon>Fungi</taxon>
        <taxon>Dikarya</taxon>
        <taxon>Ascomycota</taxon>
        <taxon>Pezizomycotina</taxon>
        <taxon>Dothideomycetes</taxon>
        <taxon>Pleosporomycetidae</taxon>
        <taxon>Mytilinidiales</taxon>
        <taxon>Mytilinidiaceae</taxon>
        <taxon>Mytilinidion</taxon>
    </lineage>
</organism>
<reference evidence="4" key="2">
    <citation type="submission" date="2020-04" db="EMBL/GenBank/DDBJ databases">
        <authorList>
            <consortium name="NCBI Genome Project"/>
        </authorList>
    </citation>
    <scope>NUCLEOTIDE SEQUENCE</scope>
    <source>
        <strain evidence="4">CBS 304.34</strain>
    </source>
</reference>
<protein>
    <submittedName>
        <fullName evidence="2 4">Uncharacterized protein</fullName>
    </submittedName>
</protein>
<feature type="region of interest" description="Disordered" evidence="1">
    <location>
        <begin position="289"/>
        <end position="330"/>
    </location>
</feature>
<evidence type="ECO:0000313" key="2">
    <source>
        <dbReference type="EMBL" id="KAF2803890.1"/>
    </source>
</evidence>
<feature type="compositionally biased region" description="Pro residues" evidence="1">
    <location>
        <begin position="767"/>
        <end position="786"/>
    </location>
</feature>
<feature type="compositionally biased region" description="Basic and acidic residues" evidence="1">
    <location>
        <begin position="314"/>
        <end position="330"/>
    </location>
</feature>
<dbReference type="AlphaFoldDB" id="A0A6A6Y5F8"/>
<reference evidence="2 4" key="1">
    <citation type="journal article" date="2020" name="Stud. Mycol.">
        <title>101 Dothideomycetes genomes: a test case for predicting lifestyles and emergence of pathogens.</title>
        <authorList>
            <person name="Haridas S."/>
            <person name="Albert R."/>
            <person name="Binder M."/>
            <person name="Bloem J."/>
            <person name="Labutti K."/>
            <person name="Salamov A."/>
            <person name="Andreopoulos B."/>
            <person name="Baker S."/>
            <person name="Barry K."/>
            <person name="Bills G."/>
            <person name="Bluhm B."/>
            <person name="Cannon C."/>
            <person name="Castanera R."/>
            <person name="Culley D."/>
            <person name="Daum C."/>
            <person name="Ezra D."/>
            <person name="Gonzalez J."/>
            <person name="Henrissat B."/>
            <person name="Kuo A."/>
            <person name="Liang C."/>
            <person name="Lipzen A."/>
            <person name="Lutzoni F."/>
            <person name="Magnuson J."/>
            <person name="Mondo S."/>
            <person name="Nolan M."/>
            <person name="Ohm R."/>
            <person name="Pangilinan J."/>
            <person name="Park H.-J."/>
            <person name="Ramirez L."/>
            <person name="Alfaro M."/>
            <person name="Sun H."/>
            <person name="Tritt A."/>
            <person name="Yoshinaga Y."/>
            <person name="Zwiers L.-H."/>
            <person name="Turgeon B."/>
            <person name="Goodwin S."/>
            <person name="Spatafora J."/>
            <person name="Crous P."/>
            <person name="Grigoriev I."/>
        </authorList>
    </citation>
    <scope>NUCLEOTIDE SEQUENCE</scope>
    <source>
        <strain evidence="2 4">CBS 304.34</strain>
    </source>
</reference>
<feature type="compositionally biased region" description="Basic and acidic residues" evidence="1">
    <location>
        <begin position="884"/>
        <end position="905"/>
    </location>
</feature>
<feature type="region of interest" description="Disordered" evidence="1">
    <location>
        <begin position="137"/>
        <end position="172"/>
    </location>
</feature>
<feature type="compositionally biased region" description="Polar residues" evidence="1">
    <location>
        <begin position="657"/>
        <end position="669"/>
    </location>
</feature>
<feature type="compositionally biased region" description="Basic and acidic residues" evidence="1">
    <location>
        <begin position="689"/>
        <end position="705"/>
    </location>
</feature>
<reference evidence="4" key="3">
    <citation type="submission" date="2025-04" db="UniProtKB">
        <authorList>
            <consortium name="RefSeq"/>
        </authorList>
    </citation>
    <scope>IDENTIFICATION</scope>
    <source>
        <strain evidence="4">CBS 304.34</strain>
    </source>
</reference>
<feature type="compositionally biased region" description="Basic and acidic residues" evidence="1">
    <location>
        <begin position="157"/>
        <end position="172"/>
    </location>
</feature>
<keyword evidence="3" id="KW-1185">Reference proteome</keyword>
<accession>A0A6A6Y5F8</accession>
<feature type="compositionally biased region" description="Polar residues" evidence="1">
    <location>
        <begin position="909"/>
        <end position="931"/>
    </location>
</feature>
<name>A0A6A6Y5F8_9PEZI</name>
<feature type="compositionally biased region" description="Basic and acidic residues" evidence="1">
    <location>
        <begin position="618"/>
        <end position="634"/>
    </location>
</feature>
<feature type="compositionally biased region" description="Acidic residues" evidence="1">
    <location>
        <begin position="938"/>
        <end position="948"/>
    </location>
</feature>
<evidence type="ECO:0000256" key="1">
    <source>
        <dbReference type="SAM" id="MobiDB-lite"/>
    </source>
</evidence>
<dbReference type="EMBL" id="MU003716">
    <property type="protein sequence ID" value="KAF2803890.1"/>
    <property type="molecule type" value="Genomic_DNA"/>
</dbReference>
<feature type="region of interest" description="Disordered" evidence="1">
    <location>
        <begin position="608"/>
        <end position="794"/>
    </location>
</feature>
<feature type="compositionally biased region" description="Basic and acidic residues" evidence="1">
    <location>
        <begin position="718"/>
        <end position="734"/>
    </location>
</feature>
<dbReference type="RefSeq" id="XP_033570854.1">
    <property type="nucleotide sequence ID" value="XM_033726876.1"/>
</dbReference>
<evidence type="ECO:0000313" key="3">
    <source>
        <dbReference type="Proteomes" id="UP000504636"/>
    </source>
</evidence>
<evidence type="ECO:0000313" key="4">
    <source>
        <dbReference type="RefSeq" id="XP_033570854.1"/>
    </source>
</evidence>
<sequence length="948" mass="105146">MAPRATEGNLAVSQRTTRSTTSAQRPALKDLTNTRPGPHGDETTPACRGLAVKLVKKKVDDSEPEDELPIRPLDPKDYNKDYKLAQLRALCDRDGIAYPKSTTKRNVIDRIVSFDLQNKVGDWDTDCTLDSYDPFADDNSDGESDIRAGSNAQSEVSEDKQKGGKSPSESRDPDWAQLKVLRKIFYNKFNSAVDVKDSGLLINLVECACQLGRSESRAYDKKKASDFHYLYTRLVDKYKRYVGDSRHHRIPGDMKFMLEFLKYYYELKPERNSQDFAVFSHTYAEQQRRQASRSASAEKSLAEEDNDNGGVLNEPKKDSAAENNTRRYEQRDFEDLKEELGKKVIGLGNDVAVLTSLLKFCHETRPTKNMGTHFTSRNAAWLKRLVQQKCAKHTGGTARDKDFAAALLYFFDTINVEVHVGDDRSTRAHPSNIAPQAETVEERTTSMSISRVEAPEDVPVKKTKSPATTEIAGSARSEVSFEGKKEYQGLITKGVQTSSKKTANSDREDFAKIEFSVLRKDIKQRITAHLHDTAFIAKLWRICYRLRPLKTGQLPEFYSRDPEYVVGGFSQKFHEHVETAQKRVDGDKDLIVELLIAFDALRSEARHKEHVVSGVEKGSSEKTEAERTKDEKAQEPQGVVKRKLTGDKPCEKRIKTSGVSVAKNKSTASALPPSRPTTTPTVASRKRSRGEDEVQQRKKEHEVKKARPTIGLNKPTKRTRDEGEKERESKEPTAKKLRTTAQRIEPPNGNAPSMPQKGLFESNSQVPHPPPPSAVVPAPAAAPQPQPLASRSPTPLASEVLTPYASPCPFPLASLGVIQWWSPPRTPLASEVVTPGASPSLAPPAPPVVTPLALPPPMLLIPSKKRKREDVASEAKASPPPKKSFTEYMKEKKAKAEKAAAETKAVESSGKSAAGNTLGSTETVTAASTRKTLPYPENEVDWEGGEIQ</sequence>
<gene>
    <name evidence="2 4" type="ORF">BDZ99DRAFT_546531</name>
</gene>
<proteinExistence type="predicted"/>
<feature type="region of interest" description="Disordered" evidence="1">
    <location>
        <begin position="859"/>
        <end position="948"/>
    </location>
</feature>
<feature type="region of interest" description="Disordered" evidence="1">
    <location>
        <begin position="1"/>
        <end position="48"/>
    </location>
</feature>